<name>A0AA42CLQ5_9HYPH</name>
<accession>A0AA42CLQ5</accession>
<evidence type="ECO:0000256" key="1">
    <source>
        <dbReference type="SAM" id="MobiDB-lite"/>
    </source>
</evidence>
<sequence>MTPRGLFVRTGGERQAGYTRAQVLLHWSVAALVVGQYATIGAITRTHGMHMIGWKPSPADMVLHTVHNHPGLVHRELESAVVATFLHSQPPGKKASLADLRAMVGAGKPDAITLGKALGDWASRSWYLDEAELASAPERPDGTKDLPKTWRLGDQPNLKQMHDDARQLRVGEPADDDKLLDLVRNDAKLKATAGPGTKFHMLPASAGDVADDGEFHFAVLGPTAAAESGKPSAEAVRYIDQTTGSDKPRVNRNALVLGVPSSVGIAAARDRIRDFLAWQEVKALLSGHPQEAVRTAKLQASLKSSEDAMKQAVRQAWCIGVATAEDDSIKAFKVTVEDAKTLFQCIKDDKDSRIQETALDPDLILPGSSYDIWRSDEPTQRVKTLVGAFFERSKLPKMLRRKELLDTVANGAEQGRFVLRLTRPDGSARTWWKKRSDETAMAEANLEAVQLESAELEAVDVALLRPGVLPALDFGAGVKVSALLAYFAGGNVVDVKQNVDGVEYPEHVVIPKSAEASILSAVSSAVKEGVLWLTNGPMSFCGEEPPAGAVSKTAVLRMPPSPVALTALTPEELPDAWSDGETTALSIWNAASERFAPPGVTLPWKSISTTITNALNSRYIVTAPGGAVSWPCEAHSAASVSFLLPNAAESEPASPGPGARDSSFQEPASATMDATVAMAVLDSAALSMLADAIADVQGAVAGYGVPLNFRVTVEAAGLPPAGREMLRAELAKAVKAFKTAI</sequence>
<gene>
    <name evidence="2" type="ORF">M8523_28320</name>
</gene>
<dbReference type="AlphaFoldDB" id="A0AA42CLQ5"/>
<comment type="caution">
    <text evidence="2">The sequence shown here is derived from an EMBL/GenBank/DDBJ whole genome shotgun (WGS) entry which is preliminary data.</text>
</comment>
<organism evidence="2 3">
    <name type="scientific">Lichenifustis flavocetrariae</name>
    <dbReference type="NCBI Taxonomy" id="2949735"/>
    <lineage>
        <taxon>Bacteria</taxon>
        <taxon>Pseudomonadati</taxon>
        <taxon>Pseudomonadota</taxon>
        <taxon>Alphaproteobacteria</taxon>
        <taxon>Hyphomicrobiales</taxon>
        <taxon>Lichenihabitantaceae</taxon>
        <taxon>Lichenifustis</taxon>
    </lineage>
</organism>
<dbReference type="Proteomes" id="UP001165667">
    <property type="component" value="Unassembled WGS sequence"/>
</dbReference>
<keyword evidence="3" id="KW-1185">Reference proteome</keyword>
<feature type="region of interest" description="Disordered" evidence="1">
    <location>
        <begin position="648"/>
        <end position="667"/>
    </location>
</feature>
<dbReference type="EMBL" id="JAMOIM010000035">
    <property type="protein sequence ID" value="MCW6511869.1"/>
    <property type="molecule type" value="Genomic_DNA"/>
</dbReference>
<reference evidence="2" key="1">
    <citation type="submission" date="2022-05" db="EMBL/GenBank/DDBJ databases">
        <authorList>
            <person name="Pankratov T."/>
        </authorList>
    </citation>
    <scope>NUCLEOTIDE SEQUENCE</scope>
    <source>
        <strain evidence="2">BP6-180914</strain>
    </source>
</reference>
<protein>
    <submittedName>
        <fullName evidence="2">Uncharacterized protein</fullName>
    </submittedName>
</protein>
<dbReference type="RefSeq" id="WP_282588248.1">
    <property type="nucleotide sequence ID" value="NZ_JAMOIM010000035.1"/>
</dbReference>
<evidence type="ECO:0000313" key="3">
    <source>
        <dbReference type="Proteomes" id="UP001165667"/>
    </source>
</evidence>
<evidence type="ECO:0000313" key="2">
    <source>
        <dbReference type="EMBL" id="MCW6511869.1"/>
    </source>
</evidence>
<proteinExistence type="predicted"/>